<gene>
    <name evidence="1" type="ORF">K040078D81_01470</name>
</gene>
<comment type="caution">
    <text evidence="1">The sequence shown here is derived from an EMBL/GenBank/DDBJ whole genome shotgun (WGS) entry which is preliminary data.</text>
</comment>
<proteinExistence type="predicted"/>
<sequence>MIETIPAVSFHEAKIKIAEAYNRPIRDWEDFEPDEEKILSEIIFRETRSELFLLHIFRAQRGHFTLWTVKKILMKQKVSTYCLEGLKLQLVAKESIIMKKDCKNE</sequence>
<protein>
    <submittedName>
        <fullName evidence="1">Uncharacterized protein</fullName>
    </submittedName>
</protein>
<evidence type="ECO:0000313" key="2">
    <source>
        <dbReference type="Proteomes" id="UP001600943"/>
    </source>
</evidence>
<name>A0ABQ0B3J6_9FIRM</name>
<reference evidence="1 2" key="1">
    <citation type="submission" date="2024-04" db="EMBL/GenBank/DDBJ databases">
        <title>Defined microbial consortia suppress multidrug-resistant proinflammatory Enterobacteriaceae via ecological control.</title>
        <authorList>
            <person name="Furuichi M."/>
            <person name="Kawaguchi T."/>
            <person name="Pust M."/>
            <person name="Yasuma K."/>
            <person name="Plichta D."/>
            <person name="Hasegawa N."/>
            <person name="Ohya T."/>
            <person name="Bhattarai S."/>
            <person name="Sasajima S."/>
            <person name="Aoto Y."/>
            <person name="Tuganbaev T."/>
            <person name="Yaginuma M."/>
            <person name="Ueda M."/>
            <person name="Okahashi N."/>
            <person name="Amafuji K."/>
            <person name="Kiridooshi Y."/>
            <person name="Sugita K."/>
            <person name="Strazar M."/>
            <person name="Skelly A."/>
            <person name="Suda W."/>
            <person name="Hattori M."/>
            <person name="Nakamoto N."/>
            <person name="Caballero S."/>
            <person name="Norman J."/>
            <person name="Olle B."/>
            <person name="Tanoue T."/>
            <person name="Arita M."/>
            <person name="Bucci V."/>
            <person name="Atarashi K."/>
            <person name="Xavier R."/>
            <person name="Honda K."/>
        </authorList>
    </citation>
    <scope>NUCLEOTIDE SEQUENCE [LARGE SCALE GENOMIC DNA]</scope>
    <source>
        <strain evidence="2">k04-0078-D8-1</strain>
    </source>
</reference>
<dbReference type="EMBL" id="BAABYW010000001">
    <property type="protein sequence ID" value="GAA6406030.1"/>
    <property type="molecule type" value="Genomic_DNA"/>
</dbReference>
<keyword evidence="2" id="KW-1185">Reference proteome</keyword>
<accession>A0ABQ0B3J6</accession>
<evidence type="ECO:0000313" key="1">
    <source>
        <dbReference type="EMBL" id="GAA6406030.1"/>
    </source>
</evidence>
<dbReference type="Proteomes" id="UP001600943">
    <property type="component" value="Unassembled WGS sequence"/>
</dbReference>
<organism evidence="1 2">
    <name type="scientific">Blautia hominis</name>
    <dbReference type="NCBI Taxonomy" id="2025493"/>
    <lineage>
        <taxon>Bacteria</taxon>
        <taxon>Bacillati</taxon>
        <taxon>Bacillota</taxon>
        <taxon>Clostridia</taxon>
        <taxon>Lachnospirales</taxon>
        <taxon>Lachnospiraceae</taxon>
        <taxon>Blautia</taxon>
    </lineage>
</organism>